<dbReference type="SUPFAM" id="SSF69500">
    <property type="entry name" value="DTD-like"/>
    <property type="match status" value="1"/>
</dbReference>
<dbReference type="GO" id="GO:0019478">
    <property type="term" value="P:D-amino acid catabolic process"/>
    <property type="evidence" value="ECO:0007669"/>
    <property type="project" value="UniProtKB-UniRule"/>
</dbReference>
<comment type="subcellular location">
    <subcellularLocation>
        <location evidence="2">Cytoplasm</location>
    </subcellularLocation>
</comment>
<dbReference type="PANTHER" id="PTHR10472">
    <property type="entry name" value="D-TYROSYL-TRNA TYR DEACYLASE"/>
    <property type="match status" value="1"/>
</dbReference>
<sequence length="151" mass="16178">MRVLLQRVSRGSVTVDRATIGEIEAGYVLLTGITEGDSEALVVKMAAKVASLRLFPNEEGKFDRSLRDVGGGALVISQFTLYGEMRKGRRPSFSRAAAPALAEPLVARFAQALREAGVERVETGEFGASMQVDLCNDGPVTLMLDSAELFG</sequence>
<dbReference type="InterPro" id="IPR023509">
    <property type="entry name" value="DTD-like_sf"/>
</dbReference>
<dbReference type="HAMAP" id="MF_00518">
    <property type="entry name" value="Deacylase_Dtd"/>
    <property type="match status" value="1"/>
</dbReference>
<dbReference type="Pfam" id="PF02580">
    <property type="entry name" value="Tyr_Deacylase"/>
    <property type="match status" value="1"/>
</dbReference>
<dbReference type="EMBL" id="CP071793">
    <property type="protein sequence ID" value="QTD47631.1"/>
    <property type="molecule type" value="Genomic_DNA"/>
</dbReference>
<dbReference type="PANTHER" id="PTHR10472:SF5">
    <property type="entry name" value="D-AMINOACYL-TRNA DEACYLASE 1"/>
    <property type="match status" value="1"/>
</dbReference>
<dbReference type="GO" id="GO:0005737">
    <property type="term" value="C:cytoplasm"/>
    <property type="evidence" value="ECO:0007669"/>
    <property type="project" value="UniProtKB-SubCell"/>
</dbReference>
<dbReference type="Proteomes" id="UP000663929">
    <property type="component" value="Chromosome"/>
</dbReference>
<accession>A0A8A4TFU7</accession>
<dbReference type="EC" id="3.1.1.-" evidence="2"/>
<dbReference type="InterPro" id="IPR003732">
    <property type="entry name" value="Daa-tRNA_deacyls_DTD"/>
</dbReference>
<dbReference type="FunFam" id="3.50.80.10:FF:000001">
    <property type="entry name" value="D-aminoacyl-tRNA deacylase"/>
    <property type="match status" value="1"/>
</dbReference>
<comment type="subunit">
    <text evidence="2">Homodimer.</text>
</comment>
<protein>
    <recommendedName>
        <fullName evidence="2">D-aminoacyl-tRNA deacylase</fullName>
        <shortName evidence="2">DTD</shortName>
        <ecNumber evidence="2">3.1.1.96</ecNumber>
    </recommendedName>
    <alternativeName>
        <fullName evidence="2">Gly-tRNA(Ala) deacylase</fullName>
        <ecNumber evidence="2">3.1.1.-</ecNumber>
    </alternativeName>
</protein>
<dbReference type="RefSeq" id="WP_237377299.1">
    <property type="nucleotide sequence ID" value="NZ_CP071793.1"/>
</dbReference>
<evidence type="ECO:0000256" key="2">
    <source>
        <dbReference type="HAMAP-Rule" id="MF_00518"/>
    </source>
</evidence>
<name>A0A8A4TFU7_SULCO</name>
<keyword evidence="2 3" id="KW-0378">Hydrolase</keyword>
<evidence type="ECO:0000313" key="3">
    <source>
        <dbReference type="EMBL" id="QTD47631.1"/>
    </source>
</evidence>
<feature type="short sequence motif" description="Gly-cisPro motif, important for rejection of L-amino acids" evidence="2">
    <location>
        <begin position="138"/>
        <end position="139"/>
    </location>
</feature>
<dbReference type="GO" id="GO:0000049">
    <property type="term" value="F:tRNA binding"/>
    <property type="evidence" value="ECO:0007669"/>
    <property type="project" value="UniProtKB-UniRule"/>
</dbReference>
<dbReference type="EC" id="3.1.1.96" evidence="2"/>
<dbReference type="KEGG" id="scor:J3U87_18725"/>
<comment type="similarity">
    <text evidence="1 2">Belongs to the DTD family.</text>
</comment>
<comment type="domain">
    <text evidence="2">A Gly-cisPro motif from one monomer fits into the active site of the other monomer to allow specific chiral rejection of L-amino acids.</text>
</comment>
<keyword evidence="2" id="KW-0963">Cytoplasm</keyword>
<proteinExistence type="inferred from homology"/>
<dbReference type="AlphaFoldDB" id="A0A8A4TFU7"/>
<dbReference type="NCBIfam" id="TIGR00256">
    <property type="entry name" value="D-aminoacyl-tRNA deacylase"/>
    <property type="match status" value="1"/>
</dbReference>
<comment type="function">
    <text evidence="2">An aminoacyl-tRNA editing enzyme that deacylates mischarged D-aminoacyl-tRNAs. Also deacylates mischarged glycyl-tRNA(Ala), protecting cells against glycine mischarging by AlaRS. Acts via tRNA-based rather than protein-based catalysis; rejects L-amino acids rather than detecting D-amino acids in the active site. By recycling D-aminoacyl-tRNA to D-amino acids and free tRNA molecules, this enzyme counteracts the toxicity associated with the formation of D-aminoacyl-tRNA entities in vivo and helps enforce protein L-homochirality.</text>
</comment>
<dbReference type="GO" id="GO:0106026">
    <property type="term" value="F:Gly-tRNA(Ala) deacylase activity"/>
    <property type="evidence" value="ECO:0007669"/>
    <property type="project" value="UniProtKB-UniRule"/>
</dbReference>
<keyword evidence="2" id="KW-0820">tRNA-binding</keyword>
<organism evidence="3 4">
    <name type="scientific">Sulfidibacter corallicola</name>
    <dbReference type="NCBI Taxonomy" id="2818388"/>
    <lineage>
        <taxon>Bacteria</taxon>
        <taxon>Pseudomonadati</taxon>
        <taxon>Acidobacteriota</taxon>
        <taxon>Holophagae</taxon>
        <taxon>Acanthopleuribacterales</taxon>
        <taxon>Acanthopleuribacteraceae</taxon>
        <taxon>Sulfidibacter</taxon>
    </lineage>
</organism>
<dbReference type="GO" id="GO:0051500">
    <property type="term" value="F:D-tyrosyl-tRNA(Tyr) deacylase activity"/>
    <property type="evidence" value="ECO:0007669"/>
    <property type="project" value="TreeGrafter"/>
</dbReference>
<keyword evidence="4" id="KW-1185">Reference proteome</keyword>
<dbReference type="Gene3D" id="3.50.80.10">
    <property type="entry name" value="D-tyrosyl-tRNA(Tyr) deacylase"/>
    <property type="match status" value="1"/>
</dbReference>
<comment type="catalytic activity">
    <reaction evidence="2">
        <text>glycyl-tRNA(Ala) + H2O = tRNA(Ala) + glycine + H(+)</text>
        <dbReference type="Rhea" id="RHEA:53744"/>
        <dbReference type="Rhea" id="RHEA-COMP:9657"/>
        <dbReference type="Rhea" id="RHEA-COMP:13640"/>
        <dbReference type="ChEBI" id="CHEBI:15377"/>
        <dbReference type="ChEBI" id="CHEBI:15378"/>
        <dbReference type="ChEBI" id="CHEBI:57305"/>
        <dbReference type="ChEBI" id="CHEBI:78442"/>
        <dbReference type="ChEBI" id="CHEBI:78522"/>
    </reaction>
</comment>
<evidence type="ECO:0000313" key="4">
    <source>
        <dbReference type="Proteomes" id="UP000663929"/>
    </source>
</evidence>
<gene>
    <name evidence="2" type="primary">dtd</name>
    <name evidence="3" type="ORF">J3U87_18725</name>
</gene>
<reference evidence="3" key="1">
    <citation type="submission" date="2021-03" db="EMBL/GenBank/DDBJ databases">
        <title>Acanthopleuribacteraceae sp. M133.</title>
        <authorList>
            <person name="Wang G."/>
        </authorList>
    </citation>
    <scope>NUCLEOTIDE SEQUENCE</scope>
    <source>
        <strain evidence="3">M133</strain>
    </source>
</reference>
<keyword evidence="2" id="KW-0694">RNA-binding</keyword>
<comment type="catalytic activity">
    <reaction evidence="2">
        <text>a D-aminoacyl-tRNA + H2O = a tRNA + a D-alpha-amino acid + H(+)</text>
        <dbReference type="Rhea" id="RHEA:13953"/>
        <dbReference type="Rhea" id="RHEA-COMP:10123"/>
        <dbReference type="Rhea" id="RHEA-COMP:10124"/>
        <dbReference type="ChEBI" id="CHEBI:15377"/>
        <dbReference type="ChEBI" id="CHEBI:15378"/>
        <dbReference type="ChEBI" id="CHEBI:59871"/>
        <dbReference type="ChEBI" id="CHEBI:78442"/>
        <dbReference type="ChEBI" id="CHEBI:79333"/>
        <dbReference type="EC" id="3.1.1.96"/>
    </reaction>
</comment>
<dbReference type="GO" id="GO:0043908">
    <property type="term" value="F:Ser(Gly)-tRNA(Ala) hydrolase activity"/>
    <property type="evidence" value="ECO:0007669"/>
    <property type="project" value="UniProtKB-UniRule"/>
</dbReference>
<evidence type="ECO:0000256" key="1">
    <source>
        <dbReference type="ARBA" id="ARBA00009673"/>
    </source>
</evidence>